<organism evidence="5 6">
    <name type="scientific">Methylorubrum suomiense</name>
    <dbReference type="NCBI Taxonomy" id="144191"/>
    <lineage>
        <taxon>Bacteria</taxon>
        <taxon>Pseudomonadati</taxon>
        <taxon>Pseudomonadota</taxon>
        <taxon>Alphaproteobacteria</taxon>
        <taxon>Hyphomicrobiales</taxon>
        <taxon>Methylobacteriaceae</taxon>
        <taxon>Methylorubrum</taxon>
    </lineage>
</organism>
<dbReference type="InterPro" id="IPR001173">
    <property type="entry name" value="Glyco_trans_2-like"/>
</dbReference>
<keyword evidence="2" id="KW-0328">Glycosyltransferase</keyword>
<evidence type="ECO:0000313" key="6">
    <source>
        <dbReference type="Proteomes" id="UP001055093"/>
    </source>
</evidence>
<keyword evidence="3" id="KW-0808">Transferase</keyword>
<proteinExistence type="inferred from homology"/>
<dbReference type="Pfam" id="PF00535">
    <property type="entry name" value="Glycos_transf_2"/>
    <property type="match status" value="1"/>
</dbReference>
<sequence>MLERTDNLAVSTCDHNAEAVVRVSVIIPNYQDLENLDRCLTHLEAQTIGRDAFEIVVSDNASPVGLAAVEATVAGRARVVLSREKGAGPTRNVGVAASRGRILAFVDSDCRPDPAFLEEGVRMLDHFDVVGGAIRVDVEKPGRPTPSEAFELVFAFQNEQYIKKKGFSVTAALLVSRETFEAVGPFGNDVSEDVEWCHRAAAKGRTLGFAPKAVVGHPARHEWDQLVRKWRRLNAEAFALTTRQPFGRLRWLVRAYITLLSTSIHLFQVLFTRRLRRPIDRIAAMGVLIRLRALRFLWAHMTAFSRKPSTARTSP</sequence>
<dbReference type="Gene3D" id="3.90.550.10">
    <property type="entry name" value="Spore Coat Polysaccharide Biosynthesis Protein SpsA, Chain A"/>
    <property type="match status" value="1"/>
</dbReference>
<evidence type="ECO:0000256" key="1">
    <source>
        <dbReference type="ARBA" id="ARBA00006739"/>
    </source>
</evidence>
<name>A0ABQ4V0A6_9HYPH</name>
<protein>
    <recommendedName>
        <fullName evidence="4">Glycosyltransferase 2-like domain-containing protein</fullName>
    </recommendedName>
</protein>
<dbReference type="SUPFAM" id="SSF53448">
    <property type="entry name" value="Nucleotide-diphospho-sugar transferases"/>
    <property type="match status" value="1"/>
</dbReference>
<keyword evidence="6" id="KW-1185">Reference proteome</keyword>
<accession>A0ABQ4V0A6</accession>
<reference evidence="5" key="2">
    <citation type="submission" date="2021-08" db="EMBL/GenBank/DDBJ databases">
        <authorList>
            <person name="Tani A."/>
            <person name="Ola A."/>
            <person name="Ogura Y."/>
            <person name="Katsura K."/>
            <person name="Hayashi T."/>
        </authorList>
    </citation>
    <scope>NUCLEOTIDE SEQUENCE</scope>
    <source>
        <strain evidence="5">DSM 14458</strain>
    </source>
</reference>
<evidence type="ECO:0000313" key="5">
    <source>
        <dbReference type="EMBL" id="GJE77123.1"/>
    </source>
</evidence>
<dbReference type="InterPro" id="IPR029044">
    <property type="entry name" value="Nucleotide-diphossugar_trans"/>
</dbReference>
<reference evidence="5" key="1">
    <citation type="journal article" date="2021" name="Front. Microbiol.">
        <title>Comprehensive Comparative Genomics and Phenotyping of Methylobacterium Species.</title>
        <authorList>
            <person name="Alessa O."/>
            <person name="Ogura Y."/>
            <person name="Fujitani Y."/>
            <person name="Takami H."/>
            <person name="Hayashi T."/>
            <person name="Sahin N."/>
            <person name="Tani A."/>
        </authorList>
    </citation>
    <scope>NUCLEOTIDE SEQUENCE</scope>
    <source>
        <strain evidence="5">DSM 14458</strain>
    </source>
</reference>
<dbReference type="PANTHER" id="PTHR43179:SF12">
    <property type="entry name" value="GALACTOFURANOSYLTRANSFERASE GLFT2"/>
    <property type="match status" value="1"/>
</dbReference>
<comment type="similarity">
    <text evidence="1">Belongs to the glycosyltransferase 2 family.</text>
</comment>
<evidence type="ECO:0000259" key="4">
    <source>
        <dbReference type="Pfam" id="PF00535"/>
    </source>
</evidence>
<gene>
    <name evidence="5" type="ORF">BGCPKDLD_3724</name>
</gene>
<dbReference type="RefSeq" id="WP_210236233.1">
    <property type="nucleotide sequence ID" value="NZ_BPRE01000012.1"/>
</dbReference>
<evidence type="ECO:0000256" key="3">
    <source>
        <dbReference type="ARBA" id="ARBA00022679"/>
    </source>
</evidence>
<evidence type="ECO:0000256" key="2">
    <source>
        <dbReference type="ARBA" id="ARBA00022676"/>
    </source>
</evidence>
<dbReference type="PANTHER" id="PTHR43179">
    <property type="entry name" value="RHAMNOSYLTRANSFERASE WBBL"/>
    <property type="match status" value="1"/>
</dbReference>
<feature type="domain" description="Glycosyltransferase 2-like" evidence="4">
    <location>
        <begin position="24"/>
        <end position="165"/>
    </location>
</feature>
<dbReference type="EMBL" id="BPRE01000012">
    <property type="protein sequence ID" value="GJE77123.1"/>
    <property type="molecule type" value="Genomic_DNA"/>
</dbReference>
<comment type="caution">
    <text evidence="5">The sequence shown here is derived from an EMBL/GenBank/DDBJ whole genome shotgun (WGS) entry which is preliminary data.</text>
</comment>
<dbReference type="Proteomes" id="UP001055093">
    <property type="component" value="Unassembled WGS sequence"/>
</dbReference>